<keyword evidence="2" id="KW-0732">Signal</keyword>
<dbReference type="SUPFAM" id="SSF55347">
    <property type="entry name" value="Glyceraldehyde-3-phosphate dehydrogenase-like, C-terminal domain"/>
    <property type="match status" value="1"/>
</dbReference>
<dbReference type="Gene3D" id="3.30.360.10">
    <property type="entry name" value="Dihydrodipicolinate Reductase, domain 2"/>
    <property type="match status" value="1"/>
</dbReference>
<dbReference type="PANTHER" id="PTHR43818:SF11">
    <property type="entry name" value="BCDNA.GH03377"/>
    <property type="match status" value="1"/>
</dbReference>
<evidence type="ECO:0000256" key="1">
    <source>
        <dbReference type="ARBA" id="ARBA00023002"/>
    </source>
</evidence>
<feature type="signal peptide" evidence="2">
    <location>
        <begin position="1"/>
        <end position="26"/>
    </location>
</feature>
<dbReference type="RefSeq" id="WP_207622186.1">
    <property type="nucleotide sequence ID" value="NZ_CP036265.1"/>
</dbReference>
<accession>A0A517P8V9</accession>
<evidence type="ECO:0000313" key="5">
    <source>
        <dbReference type="EMBL" id="QDT15814.1"/>
    </source>
</evidence>
<dbReference type="InterPro" id="IPR050463">
    <property type="entry name" value="Gfo/Idh/MocA_oxidrdct_glycsds"/>
</dbReference>
<feature type="domain" description="Gfo/Idh/MocA-like oxidoreductase C-terminal" evidence="4">
    <location>
        <begin position="211"/>
        <end position="402"/>
    </location>
</feature>
<name>A0A517P8V9_9PLAN</name>
<dbReference type="Pfam" id="PF01408">
    <property type="entry name" value="GFO_IDH_MocA"/>
    <property type="match status" value="1"/>
</dbReference>
<dbReference type="KEGG" id="acaf:CA12_19090"/>
<dbReference type="PROSITE" id="PS51318">
    <property type="entry name" value="TAT"/>
    <property type="match status" value="1"/>
</dbReference>
<dbReference type="Proteomes" id="UP000318741">
    <property type="component" value="Chromosome"/>
</dbReference>
<sequence precursor="true">MPATRRRFCQAAGGLLAAAAIPSALSAPRRPMSEDAVDLPPAKLTGRPLPDLLQPLPLPPGERIGFALVGLGAYALNQIAPNLANTRGCKLAAVVSGNAEKAGRVAAAYGLGKEHVYSYDDFDRIADDPAVDVVYIILPNAFHREWTERAFAAGKHVLCEKPMAGTPADCEAMIAAGERAGKKLMIGYRAQFDPYNLEAIKAVRGGDGTDGEIGVPRIVVSDHGRILDLAVTRDQWRAKKELACGGSLYDIGIYSVNGARYLLGEEPTETTARYLPRSDRPQVTVEEGVEWQMTFPSGAVASCTSSYRVAGNKRIHVQGAEGEVTLDPATDYYIRNLKIQSGDKTRDVEIPQANQFAAMLDEMATAVRENRDPKTPGAEGLRDVRIMTAIYKAAETGEAVKM</sequence>
<dbReference type="EMBL" id="CP036265">
    <property type="protein sequence ID" value="QDT15814.1"/>
    <property type="molecule type" value="Genomic_DNA"/>
</dbReference>
<dbReference type="SUPFAM" id="SSF51735">
    <property type="entry name" value="NAD(P)-binding Rossmann-fold domains"/>
    <property type="match status" value="1"/>
</dbReference>
<dbReference type="InterPro" id="IPR036291">
    <property type="entry name" value="NAD(P)-bd_dom_sf"/>
</dbReference>
<dbReference type="InterPro" id="IPR004104">
    <property type="entry name" value="Gfo/Idh/MocA-like_OxRdtase_C"/>
</dbReference>
<evidence type="ECO:0000313" key="6">
    <source>
        <dbReference type="Proteomes" id="UP000318741"/>
    </source>
</evidence>
<dbReference type="Pfam" id="PF02894">
    <property type="entry name" value="GFO_IDH_MocA_C"/>
    <property type="match status" value="1"/>
</dbReference>
<gene>
    <name evidence="5" type="primary">gfo_4</name>
    <name evidence="5" type="ORF">CA12_19090</name>
</gene>
<keyword evidence="6" id="KW-1185">Reference proteome</keyword>
<protein>
    <submittedName>
        <fullName evidence="5">Glucose--fructose oxidoreductase</fullName>
        <ecNumber evidence="5">1.1.99.28</ecNumber>
    </submittedName>
</protein>
<keyword evidence="1 5" id="KW-0560">Oxidoreductase</keyword>
<dbReference type="GO" id="GO:0000166">
    <property type="term" value="F:nucleotide binding"/>
    <property type="evidence" value="ECO:0007669"/>
    <property type="project" value="InterPro"/>
</dbReference>
<dbReference type="GO" id="GO:0047061">
    <property type="term" value="F:glucose-fructose oxidoreductase activity"/>
    <property type="evidence" value="ECO:0007669"/>
    <property type="project" value="UniProtKB-EC"/>
</dbReference>
<dbReference type="Gene3D" id="3.40.50.720">
    <property type="entry name" value="NAD(P)-binding Rossmann-like Domain"/>
    <property type="match status" value="1"/>
</dbReference>
<dbReference type="PANTHER" id="PTHR43818">
    <property type="entry name" value="BCDNA.GH03377"/>
    <property type="match status" value="1"/>
</dbReference>
<dbReference type="InterPro" id="IPR000683">
    <property type="entry name" value="Gfo/Idh/MocA-like_OxRdtase_N"/>
</dbReference>
<evidence type="ECO:0000259" key="3">
    <source>
        <dbReference type="Pfam" id="PF01408"/>
    </source>
</evidence>
<dbReference type="EC" id="1.1.99.28" evidence="5"/>
<dbReference type="InterPro" id="IPR006311">
    <property type="entry name" value="TAT_signal"/>
</dbReference>
<reference evidence="5 6" key="1">
    <citation type="submission" date="2019-02" db="EMBL/GenBank/DDBJ databases">
        <title>Deep-cultivation of Planctomycetes and their phenomic and genomic characterization uncovers novel biology.</title>
        <authorList>
            <person name="Wiegand S."/>
            <person name="Jogler M."/>
            <person name="Boedeker C."/>
            <person name="Pinto D."/>
            <person name="Vollmers J."/>
            <person name="Rivas-Marin E."/>
            <person name="Kohn T."/>
            <person name="Peeters S.H."/>
            <person name="Heuer A."/>
            <person name="Rast P."/>
            <person name="Oberbeckmann S."/>
            <person name="Bunk B."/>
            <person name="Jeske O."/>
            <person name="Meyerdierks A."/>
            <person name="Storesund J.E."/>
            <person name="Kallscheuer N."/>
            <person name="Luecker S."/>
            <person name="Lage O.M."/>
            <person name="Pohl T."/>
            <person name="Merkel B.J."/>
            <person name="Hornburger P."/>
            <person name="Mueller R.-W."/>
            <person name="Bruemmer F."/>
            <person name="Labrenz M."/>
            <person name="Spormann A.M."/>
            <person name="Op den Camp H."/>
            <person name="Overmann J."/>
            <person name="Amann R."/>
            <person name="Jetten M.S.M."/>
            <person name="Mascher T."/>
            <person name="Medema M.H."/>
            <person name="Devos D.P."/>
            <person name="Kaster A.-K."/>
            <person name="Ovreas L."/>
            <person name="Rohde M."/>
            <person name="Galperin M.Y."/>
            <person name="Jogler C."/>
        </authorList>
    </citation>
    <scope>NUCLEOTIDE SEQUENCE [LARGE SCALE GENOMIC DNA]</scope>
    <source>
        <strain evidence="5 6">CA12</strain>
    </source>
</reference>
<dbReference type="AlphaFoldDB" id="A0A517P8V9"/>
<evidence type="ECO:0000256" key="2">
    <source>
        <dbReference type="SAM" id="SignalP"/>
    </source>
</evidence>
<proteinExistence type="predicted"/>
<feature type="domain" description="Gfo/Idh/MocA-like oxidoreductase N-terminal" evidence="3">
    <location>
        <begin position="65"/>
        <end position="188"/>
    </location>
</feature>
<evidence type="ECO:0000259" key="4">
    <source>
        <dbReference type="Pfam" id="PF02894"/>
    </source>
</evidence>
<dbReference type="PRINTS" id="PR01775">
    <property type="entry name" value="GLFROXRDTASE"/>
</dbReference>
<dbReference type="InterPro" id="IPR008354">
    <property type="entry name" value="Glc-Fru_OxRdtase_bac"/>
</dbReference>
<organism evidence="5 6">
    <name type="scientific">Alienimonas californiensis</name>
    <dbReference type="NCBI Taxonomy" id="2527989"/>
    <lineage>
        <taxon>Bacteria</taxon>
        <taxon>Pseudomonadati</taxon>
        <taxon>Planctomycetota</taxon>
        <taxon>Planctomycetia</taxon>
        <taxon>Planctomycetales</taxon>
        <taxon>Planctomycetaceae</taxon>
        <taxon>Alienimonas</taxon>
    </lineage>
</organism>
<feature type="chain" id="PRO_5021726581" evidence="2">
    <location>
        <begin position="27"/>
        <end position="402"/>
    </location>
</feature>